<dbReference type="RefSeq" id="WP_006305157.1">
    <property type="nucleotide sequence ID" value="NZ_GL892076.1"/>
</dbReference>
<evidence type="ECO:0000313" key="1">
    <source>
        <dbReference type="EMBL" id="EGK62077.1"/>
    </source>
</evidence>
<organism evidence="1 2">
    <name type="scientific">Centipeda periodontii DSM 2778</name>
    <dbReference type="NCBI Taxonomy" id="888060"/>
    <lineage>
        <taxon>Bacteria</taxon>
        <taxon>Bacillati</taxon>
        <taxon>Bacillota</taxon>
        <taxon>Negativicutes</taxon>
        <taxon>Selenomonadales</taxon>
        <taxon>Selenomonadaceae</taxon>
        <taxon>Centipeda</taxon>
    </lineage>
</organism>
<dbReference type="OrthoDB" id="1666742at2"/>
<accession>F5RJ91</accession>
<name>F5RJ91_9FIRM</name>
<comment type="caution">
    <text evidence="1">The sequence shown here is derived from an EMBL/GenBank/DDBJ whole genome shotgun (WGS) entry which is preliminary data.</text>
</comment>
<dbReference type="EMBL" id="AFHQ01000007">
    <property type="protein sequence ID" value="EGK62077.1"/>
    <property type="molecule type" value="Genomic_DNA"/>
</dbReference>
<dbReference type="AlphaFoldDB" id="F5RJ91"/>
<dbReference type="Proteomes" id="UP000004067">
    <property type="component" value="Unassembled WGS sequence"/>
</dbReference>
<gene>
    <name evidence="1" type="primary">dnaJ</name>
    <name evidence="1" type="ORF">HMPREF9081_0326</name>
</gene>
<dbReference type="STRING" id="888060.HMPREF9081_0326"/>
<keyword evidence="2" id="KW-1185">Reference proteome</keyword>
<proteinExistence type="predicted"/>
<dbReference type="HOGENOM" id="CLU_2668984_0_0_9"/>
<reference evidence="1 2" key="1">
    <citation type="submission" date="2011-04" db="EMBL/GenBank/DDBJ databases">
        <authorList>
            <person name="Muzny D."/>
            <person name="Qin X."/>
            <person name="Deng J."/>
            <person name="Jiang H."/>
            <person name="Liu Y."/>
            <person name="Qu J."/>
            <person name="Song X.-Z."/>
            <person name="Zhang L."/>
            <person name="Thornton R."/>
            <person name="Coyle M."/>
            <person name="Francisco L."/>
            <person name="Jackson L."/>
            <person name="Javaid M."/>
            <person name="Korchina V."/>
            <person name="Kovar C."/>
            <person name="Mata R."/>
            <person name="Mathew T."/>
            <person name="Ngo R."/>
            <person name="Nguyen L."/>
            <person name="Nguyen N."/>
            <person name="Okwuonu G."/>
            <person name="Ongeri F."/>
            <person name="Pham C."/>
            <person name="Simmons D."/>
            <person name="Wilczek-Boney K."/>
            <person name="Hale W."/>
            <person name="Jakkamsetti A."/>
            <person name="Pham P."/>
            <person name="Ruth R."/>
            <person name="San Lucas F."/>
            <person name="Warren J."/>
            <person name="Zhang J."/>
            <person name="Zhao Z."/>
            <person name="Zhou C."/>
            <person name="Zhu D."/>
            <person name="Lee S."/>
            <person name="Bess C."/>
            <person name="Blankenburg K."/>
            <person name="Forbes L."/>
            <person name="Fu Q."/>
            <person name="Gubbala S."/>
            <person name="Hirani K."/>
            <person name="Jayaseelan J.C."/>
            <person name="Lara F."/>
            <person name="Munidasa M."/>
            <person name="Palculict T."/>
            <person name="Patil S."/>
            <person name="Pu L.-L."/>
            <person name="Saada N."/>
            <person name="Tang L."/>
            <person name="Weissenberger G."/>
            <person name="Zhu Y."/>
            <person name="Hemphill L."/>
            <person name="Shang Y."/>
            <person name="Youmans B."/>
            <person name="Ayvaz T."/>
            <person name="Ross M."/>
            <person name="Santibanez J."/>
            <person name="Aqrawi P."/>
            <person name="Gross S."/>
            <person name="Joshi V."/>
            <person name="Fowler G."/>
            <person name="Nazareth L."/>
            <person name="Reid J."/>
            <person name="Worley K."/>
            <person name="Petrosino J."/>
            <person name="Highlander S."/>
            <person name="Gibbs R."/>
        </authorList>
    </citation>
    <scope>NUCLEOTIDE SEQUENCE [LARGE SCALE GENOMIC DNA]</scope>
    <source>
        <strain evidence="1 2">DSM 2778</strain>
    </source>
</reference>
<evidence type="ECO:0000313" key="2">
    <source>
        <dbReference type="Proteomes" id="UP000004067"/>
    </source>
</evidence>
<dbReference type="eggNOG" id="ENOG50344H8">
    <property type="taxonomic scope" value="Bacteria"/>
</dbReference>
<protein>
    <submittedName>
        <fullName evidence="1">Chaperone DnaJ</fullName>
    </submittedName>
</protein>
<sequence>MSVLKNLQNVFRAVRPPCARCPYRLGLVKFVQSPCPACRMDGYRMYDVLTRDRLAFPGIWRGGLFRDGADDGKIFRR</sequence>